<feature type="non-terminal residue" evidence="1">
    <location>
        <position position="1"/>
    </location>
</feature>
<sequence>IEKLLIKKKVKIVIKNKWKKLQHGLIYQNNQDIVLDINTIGDNFKYKDSLIKSANENNNTLDKLKNYYYLTKSECIVGQNNQTLIHLDSINNNNAILQATKAVNDYYFHTLDNPSHRSDSFWNDMVEHFEAYRTYNQFSYINTEMSSNHNQNHLKCINKLIIVLEPLSNCINQFVKENYNNLYIKLSNFSWGLFAPRSFGIFPMIAINFNTISDFHWNEKDEENCFCILIALGDYEGAPQNLPIKKFTKLKSFQTKMELFNDQRRFNI</sequence>
<evidence type="ECO:0000313" key="1">
    <source>
        <dbReference type="EMBL" id="CAG8727310.1"/>
    </source>
</evidence>
<name>A0A9N9NEH9_FUNMO</name>
<gene>
    <name evidence="1" type="ORF">FMOSSE_LOCUS15435</name>
</gene>
<accession>A0A9N9NEH9</accession>
<evidence type="ECO:0000313" key="2">
    <source>
        <dbReference type="Proteomes" id="UP000789375"/>
    </source>
</evidence>
<organism evidence="1 2">
    <name type="scientific">Funneliformis mosseae</name>
    <name type="common">Endomycorrhizal fungus</name>
    <name type="synonym">Glomus mosseae</name>
    <dbReference type="NCBI Taxonomy" id="27381"/>
    <lineage>
        <taxon>Eukaryota</taxon>
        <taxon>Fungi</taxon>
        <taxon>Fungi incertae sedis</taxon>
        <taxon>Mucoromycota</taxon>
        <taxon>Glomeromycotina</taxon>
        <taxon>Glomeromycetes</taxon>
        <taxon>Glomerales</taxon>
        <taxon>Glomeraceae</taxon>
        <taxon>Funneliformis</taxon>
    </lineage>
</organism>
<feature type="non-terminal residue" evidence="1">
    <location>
        <position position="268"/>
    </location>
</feature>
<comment type="caution">
    <text evidence="1">The sequence shown here is derived from an EMBL/GenBank/DDBJ whole genome shotgun (WGS) entry which is preliminary data.</text>
</comment>
<reference evidence="1" key="1">
    <citation type="submission" date="2021-06" db="EMBL/GenBank/DDBJ databases">
        <authorList>
            <person name="Kallberg Y."/>
            <person name="Tangrot J."/>
            <person name="Rosling A."/>
        </authorList>
    </citation>
    <scope>NUCLEOTIDE SEQUENCE</scope>
    <source>
        <strain evidence="1">87-6 pot B 2015</strain>
    </source>
</reference>
<dbReference type="Proteomes" id="UP000789375">
    <property type="component" value="Unassembled WGS sequence"/>
</dbReference>
<protein>
    <submittedName>
        <fullName evidence="1">1800_t:CDS:1</fullName>
    </submittedName>
</protein>
<dbReference type="Gene3D" id="3.60.130.30">
    <property type="match status" value="1"/>
</dbReference>
<keyword evidence="2" id="KW-1185">Reference proteome</keyword>
<proteinExistence type="predicted"/>
<dbReference type="AlphaFoldDB" id="A0A9N9NEH9"/>
<dbReference type="EMBL" id="CAJVPP010015585">
    <property type="protein sequence ID" value="CAG8727310.1"/>
    <property type="molecule type" value="Genomic_DNA"/>
</dbReference>